<keyword evidence="2" id="KW-0238">DNA-binding</keyword>
<gene>
    <name evidence="5" type="ORF">NS258_02390</name>
</gene>
<evidence type="ECO:0000313" key="5">
    <source>
        <dbReference type="EMBL" id="KTW17274.1"/>
    </source>
</evidence>
<evidence type="ECO:0000256" key="2">
    <source>
        <dbReference type="ARBA" id="ARBA00023125"/>
    </source>
</evidence>
<dbReference type="Gene3D" id="3.40.50.2300">
    <property type="match status" value="2"/>
</dbReference>
<dbReference type="PATRIC" id="fig|33051.5.peg.420"/>
<dbReference type="SMART" id="SM00354">
    <property type="entry name" value="HTH_LACI"/>
    <property type="match status" value="1"/>
</dbReference>
<dbReference type="PROSITE" id="PS50932">
    <property type="entry name" value="HTH_LACI_2"/>
    <property type="match status" value="1"/>
</dbReference>
<evidence type="ECO:0000256" key="3">
    <source>
        <dbReference type="ARBA" id="ARBA00023163"/>
    </source>
</evidence>
<proteinExistence type="predicted"/>
<evidence type="ECO:0000256" key="1">
    <source>
        <dbReference type="ARBA" id="ARBA00023015"/>
    </source>
</evidence>
<dbReference type="AlphaFoldDB" id="A0A147JC64"/>
<dbReference type="Gene3D" id="1.10.260.40">
    <property type="entry name" value="lambda repressor-like DNA-binding domains"/>
    <property type="match status" value="1"/>
</dbReference>
<dbReference type="InterPro" id="IPR010982">
    <property type="entry name" value="Lambda_DNA-bd_dom_sf"/>
</dbReference>
<dbReference type="PANTHER" id="PTHR30146">
    <property type="entry name" value="LACI-RELATED TRANSCRIPTIONAL REPRESSOR"/>
    <property type="match status" value="1"/>
</dbReference>
<dbReference type="GO" id="GO:0003700">
    <property type="term" value="F:DNA-binding transcription factor activity"/>
    <property type="evidence" value="ECO:0007669"/>
    <property type="project" value="TreeGrafter"/>
</dbReference>
<dbReference type="InterPro" id="IPR046335">
    <property type="entry name" value="LacI/GalR-like_sensor"/>
</dbReference>
<dbReference type="CDD" id="cd01392">
    <property type="entry name" value="HTH_LacI"/>
    <property type="match status" value="1"/>
</dbReference>
<accession>A0A147JC64</accession>
<dbReference type="SUPFAM" id="SSF47413">
    <property type="entry name" value="lambda repressor-like DNA-binding domains"/>
    <property type="match status" value="1"/>
</dbReference>
<organism evidence="5 6">
    <name type="scientific">Sphingomonas sanguinis</name>
    <dbReference type="NCBI Taxonomy" id="33051"/>
    <lineage>
        <taxon>Bacteria</taxon>
        <taxon>Pseudomonadati</taxon>
        <taxon>Pseudomonadota</taxon>
        <taxon>Alphaproteobacteria</taxon>
        <taxon>Sphingomonadales</taxon>
        <taxon>Sphingomonadaceae</taxon>
        <taxon>Sphingomonas</taxon>
    </lineage>
</organism>
<dbReference type="CDD" id="cd06285">
    <property type="entry name" value="PBP1_LacI-like"/>
    <property type="match status" value="1"/>
</dbReference>
<comment type="caution">
    <text evidence="5">The sequence shown here is derived from an EMBL/GenBank/DDBJ whole genome shotgun (WGS) entry which is preliminary data.</text>
</comment>
<dbReference type="InterPro" id="IPR000843">
    <property type="entry name" value="HTH_LacI"/>
</dbReference>
<feature type="domain" description="HTH lacI-type" evidence="4">
    <location>
        <begin position="10"/>
        <end position="65"/>
    </location>
</feature>
<sequence length="351" mass="37270">MDSNVKTGRVTILDVAAAAGVSKSTVSRILDERLPSSDNDTARKVRQIAEQLGYVRDVSAASLRRGQTMTIGVIVPRLTDTVMAMLYEAIARACARTGRIALVATTDEQVEGELRAAESLLQRGVDGLILATARDDDDLPDILAKRGVPFVLALRTDGKSLSSIGDDDLGGYLATRHLLDLGHRRIGIIAGPGYASSARGRQEGYVRALGEQGINPDPDLIVDSTFSIDAGTDAALTLMRLPSPPTAIFAVNDNTAIGAMSALINLGLKVPEDVSLVGYNDIPIVGCLPTPLTTLRVPFDQIAMTALDLLISGRSRPRDSIQMAAPTLIPRRSTTANVQEERAGAFSTREG</sequence>
<dbReference type="EMBL" id="LDTC01000012">
    <property type="protein sequence ID" value="KTW17274.1"/>
    <property type="molecule type" value="Genomic_DNA"/>
</dbReference>
<dbReference type="Pfam" id="PF00356">
    <property type="entry name" value="LacI"/>
    <property type="match status" value="1"/>
</dbReference>
<evidence type="ECO:0000313" key="6">
    <source>
        <dbReference type="Proteomes" id="UP000074410"/>
    </source>
</evidence>
<dbReference type="SUPFAM" id="SSF53822">
    <property type="entry name" value="Periplasmic binding protein-like I"/>
    <property type="match status" value="1"/>
</dbReference>
<name>A0A147JC64_9SPHN</name>
<dbReference type="GO" id="GO:0000976">
    <property type="term" value="F:transcription cis-regulatory region binding"/>
    <property type="evidence" value="ECO:0007669"/>
    <property type="project" value="TreeGrafter"/>
</dbReference>
<dbReference type="Proteomes" id="UP000074410">
    <property type="component" value="Unassembled WGS sequence"/>
</dbReference>
<protein>
    <submittedName>
        <fullName evidence="5">LacI family transcriptional regulator</fullName>
    </submittedName>
</protein>
<dbReference type="PROSITE" id="PS00356">
    <property type="entry name" value="HTH_LACI_1"/>
    <property type="match status" value="1"/>
</dbReference>
<dbReference type="InterPro" id="IPR028082">
    <property type="entry name" value="Peripla_BP_I"/>
</dbReference>
<dbReference type="PANTHER" id="PTHR30146:SF109">
    <property type="entry name" value="HTH-TYPE TRANSCRIPTIONAL REGULATOR GALS"/>
    <property type="match status" value="1"/>
</dbReference>
<reference evidence="5 6" key="1">
    <citation type="journal article" date="2016" name="Front. Microbiol.">
        <title>Genomic Resource of Rice Seed Associated Bacteria.</title>
        <authorList>
            <person name="Midha S."/>
            <person name="Bansal K."/>
            <person name="Sharma S."/>
            <person name="Kumar N."/>
            <person name="Patil P.P."/>
            <person name="Chaudhry V."/>
            <person name="Patil P.B."/>
        </authorList>
    </citation>
    <scope>NUCLEOTIDE SEQUENCE [LARGE SCALE GENOMIC DNA]</scope>
    <source>
        <strain evidence="5 6">NS258</strain>
    </source>
</reference>
<dbReference type="Pfam" id="PF13377">
    <property type="entry name" value="Peripla_BP_3"/>
    <property type="match status" value="1"/>
</dbReference>
<keyword evidence="1" id="KW-0805">Transcription regulation</keyword>
<dbReference type="RefSeq" id="WP_058715549.1">
    <property type="nucleotide sequence ID" value="NZ_LDTC01000012.1"/>
</dbReference>
<evidence type="ECO:0000259" key="4">
    <source>
        <dbReference type="PROSITE" id="PS50932"/>
    </source>
</evidence>
<keyword evidence="3" id="KW-0804">Transcription</keyword>